<protein>
    <recommendedName>
        <fullName evidence="1">YjiS-like domain-containing protein</fullName>
    </recommendedName>
</protein>
<dbReference type="Pfam" id="PF06568">
    <property type="entry name" value="YjiS-like"/>
    <property type="match status" value="1"/>
</dbReference>
<proteinExistence type="predicted"/>
<keyword evidence="3" id="KW-1185">Reference proteome</keyword>
<evidence type="ECO:0000259" key="1">
    <source>
        <dbReference type="Pfam" id="PF06568"/>
    </source>
</evidence>
<reference evidence="2 3" key="1">
    <citation type="submission" date="2015-09" db="EMBL/GenBank/DDBJ databases">
        <authorList>
            <consortium name="Swine Surveillance"/>
        </authorList>
    </citation>
    <scope>NUCLEOTIDE SEQUENCE [LARGE SCALE GENOMIC DNA]</scope>
    <source>
        <strain evidence="2 3">CECT 7557</strain>
    </source>
</reference>
<gene>
    <name evidence="2" type="ORF">TRM7557_01378</name>
</gene>
<evidence type="ECO:0000313" key="3">
    <source>
        <dbReference type="Proteomes" id="UP000052022"/>
    </source>
</evidence>
<organism evidence="2 3">
    <name type="scientific">Tritonibacter multivorans</name>
    <dbReference type="NCBI Taxonomy" id="928856"/>
    <lineage>
        <taxon>Bacteria</taxon>
        <taxon>Pseudomonadati</taxon>
        <taxon>Pseudomonadota</taxon>
        <taxon>Alphaproteobacteria</taxon>
        <taxon>Rhodobacterales</taxon>
        <taxon>Paracoccaceae</taxon>
        <taxon>Tritonibacter</taxon>
    </lineage>
</organism>
<accession>A0A0N7LZE6</accession>
<dbReference type="AlphaFoldDB" id="A0A0N7LZE6"/>
<dbReference type="InterPro" id="IPR009506">
    <property type="entry name" value="YjiS-like"/>
</dbReference>
<name>A0A0N7LZE6_9RHOB</name>
<dbReference type="EMBL" id="CYSD01000020">
    <property type="protein sequence ID" value="CUH77449.1"/>
    <property type="molecule type" value="Genomic_DNA"/>
</dbReference>
<feature type="domain" description="YjiS-like" evidence="1">
    <location>
        <begin position="27"/>
        <end position="59"/>
    </location>
</feature>
<dbReference type="Proteomes" id="UP000052022">
    <property type="component" value="Unassembled WGS sequence"/>
</dbReference>
<sequence length="70" mass="7643">MANIAYTAQNASLIARLRAVVATAQENWALYNDYRKTFGELDALSDRDLSDIGIARADIADIARAHVYGA</sequence>
<dbReference type="RefSeq" id="WP_058289484.1">
    <property type="nucleotide sequence ID" value="NZ_CYSD01000020.1"/>
</dbReference>
<dbReference type="OrthoDB" id="8244198at2"/>
<evidence type="ECO:0000313" key="2">
    <source>
        <dbReference type="EMBL" id="CUH77449.1"/>
    </source>
</evidence>